<dbReference type="Pfam" id="PF20101">
    <property type="entry name" value="DUF6491"/>
    <property type="match status" value="1"/>
</dbReference>
<dbReference type="PROSITE" id="PS51257">
    <property type="entry name" value="PROKAR_LIPOPROTEIN"/>
    <property type="match status" value="1"/>
</dbReference>
<comment type="caution">
    <text evidence="1">The sequence shown here is derived from an EMBL/GenBank/DDBJ whole genome shotgun (WGS) entry which is preliminary data.</text>
</comment>
<proteinExistence type="predicted"/>
<reference evidence="1 2" key="1">
    <citation type="submission" date="2017-08" db="EMBL/GenBank/DDBJ databases">
        <title>Lysobacter sylvestris genome.</title>
        <authorList>
            <person name="Zhang D.-C."/>
            <person name="Albuquerque L."/>
            <person name="Franca L."/>
            <person name="Froufe H.J.C."/>
            <person name="Barroso C."/>
            <person name="Egas C."/>
            <person name="Da Costa M."/>
            <person name="Margesin R."/>
        </authorList>
    </citation>
    <scope>NUCLEOTIDE SEQUENCE [LARGE SCALE GENOMIC DNA]</scope>
    <source>
        <strain evidence="1 2">AM20-91</strain>
    </source>
</reference>
<dbReference type="EMBL" id="NPZB01000002">
    <property type="protein sequence ID" value="PNS07652.1"/>
    <property type="molecule type" value="Genomic_DNA"/>
</dbReference>
<dbReference type="AlphaFoldDB" id="A0A2K1PXY5"/>
<organism evidence="1 2">
    <name type="scientific">Solilutibacter silvestris</name>
    <dbReference type="NCBI Taxonomy" id="1645665"/>
    <lineage>
        <taxon>Bacteria</taxon>
        <taxon>Pseudomonadati</taxon>
        <taxon>Pseudomonadota</taxon>
        <taxon>Gammaproteobacteria</taxon>
        <taxon>Lysobacterales</taxon>
        <taxon>Lysobacteraceae</taxon>
        <taxon>Solilutibacter</taxon>
    </lineage>
</organism>
<dbReference type="Proteomes" id="UP000236220">
    <property type="component" value="Unassembled WGS sequence"/>
</dbReference>
<dbReference type="OrthoDB" id="6047015at2"/>
<evidence type="ECO:0008006" key="3">
    <source>
        <dbReference type="Google" id="ProtNLM"/>
    </source>
</evidence>
<accession>A0A2K1PXY5</accession>
<dbReference type="RefSeq" id="WP_103075333.1">
    <property type="nucleotide sequence ID" value="NZ_NPZB01000002.1"/>
</dbReference>
<dbReference type="InterPro" id="IPR045500">
    <property type="entry name" value="DUF6491"/>
</dbReference>
<evidence type="ECO:0000313" key="1">
    <source>
        <dbReference type="EMBL" id="PNS07652.1"/>
    </source>
</evidence>
<keyword evidence="2" id="KW-1185">Reference proteome</keyword>
<evidence type="ECO:0000313" key="2">
    <source>
        <dbReference type="Proteomes" id="UP000236220"/>
    </source>
</evidence>
<gene>
    <name evidence="1" type="ORF">Lysil_1828</name>
</gene>
<protein>
    <recommendedName>
        <fullName evidence="3">Lipoprotein</fullName>
    </recommendedName>
</protein>
<name>A0A2K1PXY5_9GAMM</name>
<sequence>MRQASILTITLITLLAGCATVDPAKQQAFDSAKLGRYQAAAGSPVRNINVFGSPSWDRIDDSHLLYFLAPKRQYMLTLGGPCMAYAPSSYIVGISSNLGQISAGFDRISMAHGPTCMIQEIRPLDPVKLREGETAAAHSS</sequence>